<dbReference type="InterPro" id="IPR050900">
    <property type="entry name" value="Transposase_IS3/IS150/IS904"/>
</dbReference>
<sequence>GSQYTSAEYTKFMTDHGILPSVGRTGSCFDNAAAESFNAILKKELVNRKVYPTRNHAIRDVTAWIELRYNHKRLHSAIDYRTPNQVDTEWRQQHRAAA</sequence>
<dbReference type="Pfam" id="PF13683">
    <property type="entry name" value="rve_3"/>
    <property type="match status" value="1"/>
</dbReference>
<dbReference type="SUPFAM" id="SSF53098">
    <property type="entry name" value="Ribonuclease H-like"/>
    <property type="match status" value="1"/>
</dbReference>
<name>A0A383SA74_9ACTN</name>
<feature type="non-terminal residue" evidence="2">
    <location>
        <position position="1"/>
    </location>
</feature>
<dbReference type="GO" id="GO:0003676">
    <property type="term" value="F:nucleic acid binding"/>
    <property type="evidence" value="ECO:0007669"/>
    <property type="project" value="InterPro"/>
</dbReference>
<dbReference type="InterPro" id="IPR012337">
    <property type="entry name" value="RNaseH-like_sf"/>
</dbReference>
<dbReference type="PANTHER" id="PTHR46889:SF4">
    <property type="entry name" value="TRANSPOSASE INSO FOR INSERTION SEQUENCE ELEMENT IS911B-RELATED"/>
    <property type="match status" value="1"/>
</dbReference>
<dbReference type="EMBL" id="UNQJ01000026">
    <property type="protein sequence ID" value="SYZ34442.1"/>
    <property type="molecule type" value="Genomic_DNA"/>
</dbReference>
<dbReference type="InterPro" id="IPR036397">
    <property type="entry name" value="RNaseH_sf"/>
</dbReference>
<evidence type="ECO:0000313" key="3">
    <source>
        <dbReference type="Proteomes" id="UP000263928"/>
    </source>
</evidence>
<dbReference type="GO" id="GO:0015074">
    <property type="term" value="P:DNA integration"/>
    <property type="evidence" value="ECO:0007669"/>
    <property type="project" value="InterPro"/>
</dbReference>
<accession>A0A383SA74</accession>
<evidence type="ECO:0000259" key="1">
    <source>
        <dbReference type="PROSITE" id="PS50994"/>
    </source>
</evidence>
<dbReference type="AlphaFoldDB" id="A0A383SA74"/>
<dbReference type="Proteomes" id="UP000263928">
    <property type="component" value="Unassembled WGS sequence"/>
</dbReference>
<proteinExistence type="predicted"/>
<organism evidence="2 3">
    <name type="scientific">Propionibacterium australiense</name>
    <dbReference type="NCBI Taxonomy" id="119981"/>
    <lineage>
        <taxon>Bacteria</taxon>
        <taxon>Bacillati</taxon>
        <taxon>Actinomycetota</taxon>
        <taxon>Actinomycetes</taxon>
        <taxon>Propionibacteriales</taxon>
        <taxon>Propionibacteriaceae</taxon>
        <taxon>Propionibacterium</taxon>
    </lineage>
</organism>
<dbReference type="PANTHER" id="PTHR46889">
    <property type="entry name" value="TRANSPOSASE INSF FOR INSERTION SEQUENCE IS3B-RELATED"/>
    <property type="match status" value="1"/>
</dbReference>
<dbReference type="PROSITE" id="PS50994">
    <property type="entry name" value="INTEGRASE"/>
    <property type="match status" value="1"/>
</dbReference>
<evidence type="ECO:0000313" key="2">
    <source>
        <dbReference type="EMBL" id="SYZ34442.1"/>
    </source>
</evidence>
<protein>
    <submittedName>
        <fullName evidence="2">Integrase, catalytic core</fullName>
    </submittedName>
</protein>
<reference evidence="3" key="1">
    <citation type="submission" date="2018-08" db="EMBL/GenBank/DDBJ databases">
        <authorList>
            <person name="Hornung B."/>
        </authorList>
    </citation>
    <scope>NUCLEOTIDE SEQUENCE [LARGE SCALE GENOMIC DNA]</scope>
</reference>
<feature type="domain" description="Integrase catalytic" evidence="1">
    <location>
        <begin position="1"/>
        <end position="91"/>
    </location>
</feature>
<gene>
    <name evidence="2" type="ORF">PROPAUS_2454</name>
</gene>
<dbReference type="RefSeq" id="WP_147383066.1">
    <property type="nucleotide sequence ID" value="NZ_UNQJ01000026.1"/>
</dbReference>
<dbReference type="InterPro" id="IPR001584">
    <property type="entry name" value="Integrase_cat-core"/>
</dbReference>
<keyword evidence="3" id="KW-1185">Reference proteome</keyword>
<dbReference type="Gene3D" id="3.30.420.10">
    <property type="entry name" value="Ribonuclease H-like superfamily/Ribonuclease H"/>
    <property type="match status" value="1"/>
</dbReference>